<dbReference type="Proteomes" id="UP001501752">
    <property type="component" value="Unassembled WGS sequence"/>
</dbReference>
<comment type="caution">
    <text evidence="1">The sequence shown here is derived from an EMBL/GenBank/DDBJ whole genome shotgun (WGS) entry which is preliminary data.</text>
</comment>
<evidence type="ECO:0000313" key="1">
    <source>
        <dbReference type="EMBL" id="GAA4884785.1"/>
    </source>
</evidence>
<organism evidence="1 2">
    <name type="scientific">Kitasatospora terrestris</name>
    <dbReference type="NCBI Taxonomy" id="258051"/>
    <lineage>
        <taxon>Bacteria</taxon>
        <taxon>Bacillati</taxon>
        <taxon>Actinomycetota</taxon>
        <taxon>Actinomycetes</taxon>
        <taxon>Kitasatosporales</taxon>
        <taxon>Streptomycetaceae</taxon>
        <taxon>Kitasatospora</taxon>
    </lineage>
</organism>
<dbReference type="EMBL" id="BAABIS010000001">
    <property type="protein sequence ID" value="GAA4884785.1"/>
    <property type="molecule type" value="Genomic_DNA"/>
</dbReference>
<reference evidence="2" key="1">
    <citation type="journal article" date="2019" name="Int. J. Syst. Evol. Microbiol.">
        <title>The Global Catalogue of Microorganisms (GCM) 10K type strain sequencing project: providing services to taxonomists for standard genome sequencing and annotation.</title>
        <authorList>
            <consortium name="The Broad Institute Genomics Platform"/>
            <consortium name="The Broad Institute Genome Sequencing Center for Infectious Disease"/>
            <person name="Wu L."/>
            <person name="Ma J."/>
        </authorList>
    </citation>
    <scope>NUCLEOTIDE SEQUENCE [LARGE SCALE GENOMIC DNA]</scope>
    <source>
        <strain evidence="2">JCM 13006</strain>
    </source>
</reference>
<protein>
    <recommendedName>
        <fullName evidence="3">Transcriptional regulator</fullName>
    </recommendedName>
</protein>
<proteinExistence type="predicted"/>
<accession>A0ABP9EQA9</accession>
<evidence type="ECO:0000313" key="2">
    <source>
        <dbReference type="Proteomes" id="UP001501752"/>
    </source>
</evidence>
<name>A0ABP9EQA9_9ACTN</name>
<dbReference type="Pfam" id="PF22281">
    <property type="entry name" value="DUF6959"/>
    <property type="match status" value="1"/>
</dbReference>
<evidence type="ECO:0008006" key="3">
    <source>
        <dbReference type="Google" id="ProtNLM"/>
    </source>
</evidence>
<keyword evidence="2" id="KW-1185">Reference proteome</keyword>
<gene>
    <name evidence="1" type="ORF">GCM10023235_77170</name>
</gene>
<dbReference type="InterPro" id="IPR053801">
    <property type="entry name" value="DUF6959"/>
</dbReference>
<dbReference type="RefSeq" id="WP_345701585.1">
    <property type="nucleotide sequence ID" value="NZ_BAABIS010000001.1"/>
</dbReference>
<sequence>MEKVEVEQFGGGGNGAVVRMPGRRFPGVVVQGDSLFALREEVAEIRAACARGDLDEATDCAGFLLADLDGMLTAYEAELTRHGIPLPYPARKPPADA</sequence>